<dbReference type="HOGENOM" id="CLU_012397_0_0_6"/>
<dbReference type="InterPro" id="IPR038765">
    <property type="entry name" value="Papain-like_cys_pep_sf"/>
</dbReference>
<feature type="transmembrane region" description="Helical" evidence="1">
    <location>
        <begin position="160"/>
        <end position="181"/>
    </location>
</feature>
<dbReference type="SUPFAM" id="SSF54001">
    <property type="entry name" value="Cysteine proteinases"/>
    <property type="match status" value="1"/>
</dbReference>
<keyword evidence="1" id="KW-0472">Membrane</keyword>
<evidence type="ECO:0000313" key="4">
    <source>
        <dbReference type="Proteomes" id="UP000004699"/>
    </source>
</evidence>
<dbReference type="InterPro" id="IPR021878">
    <property type="entry name" value="TgpA_N"/>
</dbReference>
<keyword evidence="4" id="KW-1185">Reference proteome</keyword>
<feature type="domain" description="Transglutaminase-like" evidence="2">
    <location>
        <begin position="404"/>
        <end position="475"/>
    </location>
</feature>
<dbReference type="Pfam" id="PF01841">
    <property type="entry name" value="Transglut_core"/>
    <property type="match status" value="1"/>
</dbReference>
<dbReference type="PANTHER" id="PTHR42736">
    <property type="entry name" value="PROTEIN-GLUTAMINE GAMMA-GLUTAMYLTRANSFERASE"/>
    <property type="match status" value="1"/>
</dbReference>
<name>B8KYE6_9GAMM</name>
<keyword evidence="1" id="KW-1133">Transmembrane helix</keyword>
<keyword evidence="1" id="KW-0812">Transmembrane</keyword>
<sequence>MRFADQIPRNALYWLLFCQFTLVLPHLARIPPWVILVYVGAAAWRLRMLKAGEKMLPVVVRLPLAIGAGVGVYWSFGSLLGLEPMVALLLIAAGLKLVETVAAKDGYVLIALGFFICVTQFLFSQELPTLLYTLVNTLLLITTLNALNEIPGKRASWAPLGYSAKLLLQAVPLMLVLFLLFPRIGPLWNVPSKSQAGVTGMSDSMRPGEVSELSRSSELAFRAQFEDVIPPKPELYWRGVVMSILEDGAWRSLRWREVPPDQRLPEPRPLTGQPIEYRVILEATLQNWLFALPYAESSTPGVANAADARLFTPRAIEGQFGYQVSTWPEAQRNQALSPWRRRTELALPTGENPKAAALVRSLQTENPEPAALVSATLSYFRNNPFFYTLRPPAIEGRDFVDQFLFESRRGFCEHYAYSFAVMMRQAGLPARVIGGYQGGEVNPLNNTVIVRQFDAHAWTEVYLPDRGWTRVDPTAAVAPDRIEWGIEEALREEGSFLADSPLSMLRFRGVGLLDWVRLRYEAVAWRWQSFIIGFDNQFQIDLLQRWLGGTEVAKLLALIIGSWALVLLPITWWSYRGRQSVALNSEERSLNALCKRLERRGFPVAAVKHRGSSAVV</sequence>
<protein>
    <submittedName>
        <fullName evidence="3">Transglutaminase domain protein</fullName>
    </submittedName>
</protein>
<evidence type="ECO:0000259" key="2">
    <source>
        <dbReference type="SMART" id="SM00460"/>
    </source>
</evidence>
<dbReference type="InterPro" id="IPR052901">
    <property type="entry name" value="Bact_TGase-like"/>
</dbReference>
<dbReference type="AlphaFoldDB" id="B8KYE6"/>
<dbReference type="Pfam" id="PF11992">
    <property type="entry name" value="TgpA_N"/>
    <property type="match status" value="1"/>
</dbReference>
<reference evidence="4" key="1">
    <citation type="journal article" date="2013" name="BMC Microbiol.">
        <title>Taxonomy and evolution of bacteriochlorophyll a-containing members of the OM60/NOR5 clade of marine gammaproteobacteria: description of Luminiphilus syltensis gen. nov., sp. nov., reclassification of Haliea rubra as Pseudohaliea rubra gen. nov., comb. nov., and emendation of Chromatocurvus halotolerans.</title>
        <authorList>
            <person name="Spring S."/>
            <person name="Riedel T."/>
            <person name="Sproer C."/>
            <person name="Yan S."/>
            <person name="Harder J."/>
            <person name="Fuchs B.M."/>
        </authorList>
    </citation>
    <scope>NUCLEOTIDE SEQUENCE [LARGE SCALE GENOMIC DNA]</scope>
    <source>
        <strain evidence="4">NOR51-B</strain>
    </source>
</reference>
<feature type="transmembrane region" description="Helical" evidence="1">
    <location>
        <begin position="82"/>
        <end position="99"/>
    </location>
</feature>
<dbReference type="OrthoDB" id="9804872at2"/>
<dbReference type="InterPro" id="IPR002931">
    <property type="entry name" value="Transglutaminase-like"/>
</dbReference>
<accession>B8KYE6</accession>
<dbReference type="eggNOG" id="COG1305">
    <property type="taxonomic scope" value="Bacteria"/>
</dbReference>
<evidence type="ECO:0000313" key="3">
    <source>
        <dbReference type="EMBL" id="EED34750.1"/>
    </source>
</evidence>
<dbReference type="Proteomes" id="UP000004699">
    <property type="component" value="Unassembled WGS sequence"/>
</dbReference>
<dbReference type="Gene3D" id="3.10.620.30">
    <property type="match status" value="1"/>
</dbReference>
<dbReference type="SMART" id="SM00460">
    <property type="entry name" value="TGc"/>
    <property type="match status" value="1"/>
</dbReference>
<feature type="transmembrane region" description="Helical" evidence="1">
    <location>
        <begin position="7"/>
        <end position="24"/>
    </location>
</feature>
<dbReference type="RefSeq" id="WP_009019498.1">
    <property type="nucleotide sequence ID" value="NZ_DS999411.1"/>
</dbReference>
<feature type="transmembrane region" description="Helical" evidence="1">
    <location>
        <begin position="129"/>
        <end position="148"/>
    </location>
</feature>
<dbReference type="EMBL" id="DS999411">
    <property type="protein sequence ID" value="EED34750.1"/>
    <property type="molecule type" value="Genomic_DNA"/>
</dbReference>
<dbReference type="PANTHER" id="PTHR42736:SF1">
    <property type="entry name" value="PROTEIN-GLUTAMINE GAMMA-GLUTAMYLTRANSFERASE"/>
    <property type="match status" value="1"/>
</dbReference>
<dbReference type="STRING" id="565045.NOR51B_689"/>
<organism evidence="3 4">
    <name type="scientific">Luminiphilus syltensis NOR5-1B</name>
    <dbReference type="NCBI Taxonomy" id="565045"/>
    <lineage>
        <taxon>Bacteria</taxon>
        <taxon>Pseudomonadati</taxon>
        <taxon>Pseudomonadota</taxon>
        <taxon>Gammaproteobacteria</taxon>
        <taxon>Cellvibrionales</taxon>
        <taxon>Halieaceae</taxon>
        <taxon>Luminiphilus</taxon>
    </lineage>
</organism>
<proteinExistence type="predicted"/>
<evidence type="ECO:0000256" key="1">
    <source>
        <dbReference type="SAM" id="Phobius"/>
    </source>
</evidence>
<gene>
    <name evidence="3" type="ORF">NOR51B_689</name>
</gene>
<feature type="transmembrane region" description="Helical" evidence="1">
    <location>
        <begin position="106"/>
        <end position="123"/>
    </location>
</feature>